<proteinExistence type="inferred from homology"/>
<evidence type="ECO:0000256" key="4">
    <source>
        <dbReference type="SAM" id="SignalP"/>
    </source>
</evidence>
<dbReference type="EMBL" id="BAAAUF010000055">
    <property type="protein sequence ID" value="GAA3065660.1"/>
    <property type="molecule type" value="Genomic_DNA"/>
</dbReference>
<evidence type="ECO:0000256" key="2">
    <source>
        <dbReference type="ARBA" id="ARBA00022448"/>
    </source>
</evidence>
<dbReference type="PANTHER" id="PTHR30061:SF50">
    <property type="entry name" value="MALTOSE_MALTODEXTRIN-BINDING PERIPLASMIC PROTEIN"/>
    <property type="match status" value="1"/>
</dbReference>
<protein>
    <submittedName>
        <fullName evidence="5">Extracellular solute-binding protein</fullName>
    </submittedName>
</protein>
<dbReference type="PANTHER" id="PTHR30061">
    <property type="entry name" value="MALTOSE-BINDING PERIPLASMIC PROTEIN"/>
    <property type="match status" value="1"/>
</dbReference>
<keyword evidence="6" id="KW-1185">Reference proteome</keyword>
<feature type="signal peptide" evidence="4">
    <location>
        <begin position="1"/>
        <end position="20"/>
    </location>
</feature>
<comment type="similarity">
    <text evidence="1">Belongs to the bacterial solute-binding protein 1 family.</text>
</comment>
<dbReference type="PROSITE" id="PS01037">
    <property type="entry name" value="SBP_BACTERIAL_1"/>
    <property type="match status" value="1"/>
</dbReference>
<dbReference type="Gene3D" id="3.40.190.10">
    <property type="entry name" value="Periplasmic binding protein-like II"/>
    <property type="match status" value="2"/>
</dbReference>
<accession>A0ABP6M1G7</accession>
<dbReference type="Pfam" id="PF01547">
    <property type="entry name" value="SBP_bac_1"/>
    <property type="match status" value="1"/>
</dbReference>
<comment type="caution">
    <text evidence="5">The sequence shown here is derived from an EMBL/GenBank/DDBJ whole genome shotgun (WGS) entry which is preliminary data.</text>
</comment>
<keyword evidence="3 4" id="KW-0732">Signal</keyword>
<dbReference type="InterPro" id="IPR006059">
    <property type="entry name" value="SBP"/>
</dbReference>
<sequence>MRRGIAATALVASVALAATACGGSDSGSDKSDGPVTITWWDTSNATNEAPTYKALVQDFEKANPNIKVQYVDVPFDQAQNKFDTAAGSKGAPDVLRSEVGWTPAFAKKGYFLPLDGTEALAEKDKFQSSLMQQAQYQGKTYGVPLVTDTLALVYNKALFKKAGITEAPKTWDELKSDAAKVKEKAGVDGYWGSTQAYYAQSFLYGEGTDTVDASAKKITVNAAAAKKAYGTWLSTFSGKGLHKADTTADAYAHIQDAFVNGKVAAIIQGPWEITNFYKGSAFKDKANLGIATVPAGSTGKAGAPTGGHNLSVYAGSDKAHQEAALKFVNFMTSAKSQETIALKNSTLPTREDAYSAQVKADPGIAGYQSVLSAAQPRPALPEYSSLWGPLDTELPKIAGGKESLDKGLSNAELAITKLVPDFSK</sequence>
<dbReference type="SUPFAM" id="SSF53850">
    <property type="entry name" value="Periplasmic binding protein-like II"/>
    <property type="match status" value="1"/>
</dbReference>
<evidence type="ECO:0000313" key="5">
    <source>
        <dbReference type="EMBL" id="GAA3065660.1"/>
    </source>
</evidence>
<organism evidence="5 6">
    <name type="scientific">Streptomyces glomeratus</name>
    <dbReference type="NCBI Taxonomy" id="284452"/>
    <lineage>
        <taxon>Bacteria</taxon>
        <taxon>Bacillati</taxon>
        <taxon>Actinomycetota</taxon>
        <taxon>Actinomycetes</taxon>
        <taxon>Kitasatosporales</taxon>
        <taxon>Streptomycetaceae</taxon>
        <taxon>Streptomyces</taxon>
    </lineage>
</organism>
<dbReference type="PROSITE" id="PS51257">
    <property type="entry name" value="PROKAR_LIPOPROTEIN"/>
    <property type="match status" value="1"/>
</dbReference>
<dbReference type="InterPro" id="IPR006061">
    <property type="entry name" value="SBP_1_CS"/>
</dbReference>
<feature type="chain" id="PRO_5046020960" evidence="4">
    <location>
        <begin position="21"/>
        <end position="424"/>
    </location>
</feature>
<evidence type="ECO:0000256" key="3">
    <source>
        <dbReference type="ARBA" id="ARBA00022729"/>
    </source>
</evidence>
<gene>
    <name evidence="5" type="ORF">GCM10010448_56350</name>
</gene>
<evidence type="ECO:0000256" key="1">
    <source>
        <dbReference type="ARBA" id="ARBA00008520"/>
    </source>
</evidence>
<evidence type="ECO:0000313" key="6">
    <source>
        <dbReference type="Proteomes" id="UP001501532"/>
    </source>
</evidence>
<keyword evidence="2" id="KW-0813">Transport</keyword>
<dbReference type="Proteomes" id="UP001501532">
    <property type="component" value="Unassembled WGS sequence"/>
</dbReference>
<reference evidence="6" key="1">
    <citation type="journal article" date="2019" name="Int. J. Syst. Evol. Microbiol.">
        <title>The Global Catalogue of Microorganisms (GCM) 10K type strain sequencing project: providing services to taxonomists for standard genome sequencing and annotation.</title>
        <authorList>
            <consortium name="The Broad Institute Genomics Platform"/>
            <consortium name="The Broad Institute Genome Sequencing Center for Infectious Disease"/>
            <person name="Wu L."/>
            <person name="Ma J."/>
        </authorList>
    </citation>
    <scope>NUCLEOTIDE SEQUENCE [LARGE SCALE GENOMIC DNA]</scope>
    <source>
        <strain evidence="6">JCM 9091</strain>
    </source>
</reference>
<dbReference type="RefSeq" id="WP_234513079.1">
    <property type="nucleotide sequence ID" value="NZ_BAAAUF010000055.1"/>
</dbReference>
<name>A0ABP6M1G7_9ACTN</name>